<reference evidence="2 4" key="2">
    <citation type="submission" date="2017-06" db="EMBL/GenBank/DDBJ databases">
        <authorList>
            <consortium name="Pathogen Informatics"/>
        </authorList>
    </citation>
    <scope>NUCLEOTIDE SEQUENCE [LARGE SCALE GENOMIC DNA]</scope>
    <source>
        <strain evidence="2 4">NCTC12230</strain>
    </source>
</reference>
<evidence type="ECO:0000313" key="3">
    <source>
        <dbReference type="Proteomes" id="UP000193466"/>
    </source>
</evidence>
<evidence type="ECO:0000313" key="2">
    <source>
        <dbReference type="EMBL" id="SNU79918.1"/>
    </source>
</evidence>
<dbReference type="KEGG" id="nzo:SAMEA4504057_1424"/>
<dbReference type="Proteomes" id="UP000193466">
    <property type="component" value="Unassembled WGS sequence"/>
</dbReference>
<sequence>MPIHYNEVVKTVVFDVIETADDGLVYRLEILKTPNGFKGELFRLDTYSLQCSFVRYRPDESIYVIDGHSHSINLDVRTFQSPQECIDFVAKSLEEKFSINHQNT</sequence>
<name>A0AB38DRD2_9NEIS</name>
<gene>
    <name evidence="1" type="ORF">BWD10_00755</name>
    <name evidence="2" type="ORF">SAMEA4504057_01424</name>
</gene>
<evidence type="ECO:0000313" key="1">
    <source>
        <dbReference type="EMBL" id="OSI11532.1"/>
    </source>
</evidence>
<evidence type="ECO:0000313" key="4">
    <source>
        <dbReference type="Proteomes" id="UP000215033"/>
    </source>
</evidence>
<proteinExistence type="predicted"/>
<dbReference type="AlphaFoldDB" id="A0AB38DRD2"/>
<organism evidence="2 4">
    <name type="scientific">Neisseria zoodegmatis</name>
    <dbReference type="NCBI Taxonomy" id="326523"/>
    <lineage>
        <taxon>Bacteria</taxon>
        <taxon>Pseudomonadati</taxon>
        <taxon>Pseudomonadota</taxon>
        <taxon>Betaproteobacteria</taxon>
        <taxon>Neisseriales</taxon>
        <taxon>Neisseriaceae</taxon>
        <taxon>Neisseria</taxon>
    </lineage>
</organism>
<keyword evidence="3" id="KW-1185">Reference proteome</keyword>
<dbReference type="EMBL" id="LT906434">
    <property type="protein sequence ID" value="SNU79918.1"/>
    <property type="molecule type" value="Genomic_DNA"/>
</dbReference>
<accession>A0AB38DRD2</accession>
<dbReference type="RefSeq" id="WP_085362583.1">
    <property type="nucleotide sequence ID" value="NZ_JAUNKT010000005.1"/>
</dbReference>
<reference evidence="1 3" key="1">
    <citation type="submission" date="2017-01" db="EMBL/GenBank/DDBJ databases">
        <authorList>
            <person name="Wolfgang W.J."/>
            <person name="Cole J."/>
            <person name="Wroblewski D."/>
            <person name="Mcginnis J."/>
            <person name="Musser K.A."/>
        </authorList>
    </citation>
    <scope>NUCLEOTIDE SEQUENCE [LARGE SCALE GENOMIC DNA]</scope>
    <source>
        <strain evidence="1 3">DSM 21643</strain>
    </source>
</reference>
<dbReference type="EMBL" id="MTBM01000001">
    <property type="protein sequence ID" value="OSI11532.1"/>
    <property type="molecule type" value="Genomic_DNA"/>
</dbReference>
<protein>
    <submittedName>
        <fullName evidence="2">Uncharacterized protein</fullName>
    </submittedName>
</protein>
<dbReference type="Proteomes" id="UP000215033">
    <property type="component" value="Chromosome 1"/>
</dbReference>